<sequence length="76" mass="9152">MSIWSWSRGRQRLERVQLTKQELCGQEFGPTMKTHPNVWSQLTEYMRKTAPSVFRAQRPILLVNKYKSQHQCDYCY</sequence>
<reference evidence="1" key="2">
    <citation type="submission" date="2020-11" db="EMBL/GenBank/DDBJ databases">
        <authorList>
            <person name="McCartney M.A."/>
            <person name="Auch B."/>
            <person name="Kono T."/>
            <person name="Mallez S."/>
            <person name="Becker A."/>
            <person name="Gohl D.M."/>
            <person name="Silverstein K.A.T."/>
            <person name="Koren S."/>
            <person name="Bechman K.B."/>
            <person name="Herman A."/>
            <person name="Abrahante J.E."/>
            <person name="Garbe J."/>
        </authorList>
    </citation>
    <scope>NUCLEOTIDE SEQUENCE</scope>
    <source>
        <strain evidence="1">Duluth1</strain>
        <tissue evidence="1">Whole animal</tissue>
    </source>
</reference>
<gene>
    <name evidence="1" type="ORF">DPMN_099070</name>
</gene>
<proteinExistence type="predicted"/>
<dbReference type="Proteomes" id="UP000828390">
    <property type="component" value="Unassembled WGS sequence"/>
</dbReference>
<evidence type="ECO:0000313" key="1">
    <source>
        <dbReference type="EMBL" id="KAH3856481.1"/>
    </source>
</evidence>
<dbReference type="EMBL" id="JAIWYP010000003">
    <property type="protein sequence ID" value="KAH3856481.1"/>
    <property type="molecule type" value="Genomic_DNA"/>
</dbReference>
<protein>
    <submittedName>
        <fullName evidence="1">Uncharacterized protein</fullName>
    </submittedName>
</protein>
<name>A0A9D4LGF8_DREPO</name>
<organism evidence="1 2">
    <name type="scientific">Dreissena polymorpha</name>
    <name type="common">Zebra mussel</name>
    <name type="synonym">Mytilus polymorpha</name>
    <dbReference type="NCBI Taxonomy" id="45954"/>
    <lineage>
        <taxon>Eukaryota</taxon>
        <taxon>Metazoa</taxon>
        <taxon>Spiralia</taxon>
        <taxon>Lophotrochozoa</taxon>
        <taxon>Mollusca</taxon>
        <taxon>Bivalvia</taxon>
        <taxon>Autobranchia</taxon>
        <taxon>Heteroconchia</taxon>
        <taxon>Euheterodonta</taxon>
        <taxon>Imparidentia</taxon>
        <taxon>Neoheterodontei</taxon>
        <taxon>Myida</taxon>
        <taxon>Dreissenoidea</taxon>
        <taxon>Dreissenidae</taxon>
        <taxon>Dreissena</taxon>
    </lineage>
</organism>
<reference evidence="1" key="1">
    <citation type="journal article" date="2019" name="bioRxiv">
        <title>The Genome of the Zebra Mussel, Dreissena polymorpha: A Resource for Invasive Species Research.</title>
        <authorList>
            <person name="McCartney M.A."/>
            <person name="Auch B."/>
            <person name="Kono T."/>
            <person name="Mallez S."/>
            <person name="Zhang Y."/>
            <person name="Obille A."/>
            <person name="Becker A."/>
            <person name="Abrahante J.E."/>
            <person name="Garbe J."/>
            <person name="Badalamenti J.P."/>
            <person name="Herman A."/>
            <person name="Mangelson H."/>
            <person name="Liachko I."/>
            <person name="Sullivan S."/>
            <person name="Sone E.D."/>
            <person name="Koren S."/>
            <person name="Silverstein K.A.T."/>
            <person name="Beckman K.B."/>
            <person name="Gohl D.M."/>
        </authorList>
    </citation>
    <scope>NUCLEOTIDE SEQUENCE</scope>
    <source>
        <strain evidence="1">Duluth1</strain>
        <tissue evidence="1">Whole animal</tissue>
    </source>
</reference>
<accession>A0A9D4LGF8</accession>
<evidence type="ECO:0000313" key="2">
    <source>
        <dbReference type="Proteomes" id="UP000828390"/>
    </source>
</evidence>
<comment type="caution">
    <text evidence="1">The sequence shown here is derived from an EMBL/GenBank/DDBJ whole genome shotgun (WGS) entry which is preliminary data.</text>
</comment>
<dbReference type="AlphaFoldDB" id="A0A9D4LGF8"/>
<keyword evidence="2" id="KW-1185">Reference proteome</keyword>